<comment type="subcellular location">
    <subcellularLocation>
        <location evidence="1">Membrane</location>
        <topology evidence="1">Multi-pass membrane protein</topology>
    </subcellularLocation>
</comment>
<keyword evidence="8" id="KW-1185">Reference proteome</keyword>
<reference evidence="7 8" key="1">
    <citation type="journal article" date="2019" name="Int. J. Syst. Evol. Microbiol.">
        <title>The Global Catalogue of Microorganisms (GCM) 10K type strain sequencing project: providing services to taxonomists for standard genome sequencing and annotation.</title>
        <authorList>
            <consortium name="The Broad Institute Genomics Platform"/>
            <consortium name="The Broad Institute Genome Sequencing Center for Infectious Disease"/>
            <person name="Wu L."/>
            <person name="Ma J."/>
        </authorList>
    </citation>
    <scope>NUCLEOTIDE SEQUENCE [LARGE SCALE GENOMIC DNA]</scope>
    <source>
        <strain evidence="7 8">CGMCC 1.12237</strain>
    </source>
</reference>
<dbReference type="EMBL" id="JBHSKX010000001">
    <property type="protein sequence ID" value="MFC5365422.1"/>
    <property type="molecule type" value="Genomic_DNA"/>
</dbReference>
<evidence type="ECO:0000313" key="8">
    <source>
        <dbReference type="Proteomes" id="UP001596201"/>
    </source>
</evidence>
<dbReference type="RefSeq" id="WP_227229284.1">
    <property type="nucleotide sequence ID" value="NZ_JAJCVJ010000001.1"/>
</dbReference>
<evidence type="ECO:0000313" key="7">
    <source>
        <dbReference type="EMBL" id="MFC5365422.1"/>
    </source>
</evidence>
<gene>
    <name evidence="7" type="ORF">ACFPJ5_00610</name>
</gene>
<evidence type="ECO:0000256" key="2">
    <source>
        <dbReference type="ARBA" id="ARBA00022475"/>
    </source>
</evidence>
<keyword evidence="3 6" id="KW-0812">Transmembrane</keyword>
<evidence type="ECO:0000256" key="5">
    <source>
        <dbReference type="ARBA" id="ARBA00023136"/>
    </source>
</evidence>
<dbReference type="Pfam" id="PF02361">
    <property type="entry name" value="CbiQ"/>
    <property type="match status" value="1"/>
</dbReference>
<keyword evidence="5 6" id="KW-0472">Membrane</keyword>
<evidence type="ECO:0000256" key="3">
    <source>
        <dbReference type="ARBA" id="ARBA00022692"/>
    </source>
</evidence>
<dbReference type="Proteomes" id="UP001596201">
    <property type="component" value="Unassembled WGS sequence"/>
</dbReference>
<feature type="transmembrane region" description="Helical" evidence="6">
    <location>
        <begin position="20"/>
        <end position="51"/>
    </location>
</feature>
<dbReference type="AlphaFoldDB" id="A0ABD5R5Z4"/>
<dbReference type="InterPro" id="IPR051611">
    <property type="entry name" value="ECF_transporter_component"/>
</dbReference>
<protein>
    <submittedName>
        <fullName evidence="7">Energy-coupling factor transporter transmembrane component T family protein</fullName>
    </submittedName>
</protein>
<comment type="caution">
    <text evidence="7">The sequence shown here is derived from an EMBL/GenBank/DDBJ whole genome shotgun (WGS) entry which is preliminary data.</text>
</comment>
<evidence type="ECO:0000256" key="6">
    <source>
        <dbReference type="SAM" id="Phobius"/>
    </source>
</evidence>
<keyword evidence="4 6" id="KW-1133">Transmembrane helix</keyword>
<accession>A0ABD5R5Z4</accession>
<feature type="transmembrane region" description="Helical" evidence="6">
    <location>
        <begin position="63"/>
        <end position="87"/>
    </location>
</feature>
<name>A0ABD5R5Z4_9EURY</name>
<keyword evidence="2" id="KW-1003">Cell membrane</keyword>
<dbReference type="PANTHER" id="PTHR34857:SF2">
    <property type="entry name" value="SLL0384 PROTEIN"/>
    <property type="match status" value="1"/>
</dbReference>
<dbReference type="CDD" id="cd16914">
    <property type="entry name" value="EcfT"/>
    <property type="match status" value="1"/>
</dbReference>
<feature type="transmembrane region" description="Helical" evidence="6">
    <location>
        <begin position="93"/>
        <end position="113"/>
    </location>
</feature>
<dbReference type="InterPro" id="IPR003339">
    <property type="entry name" value="ABC/ECF_trnsptr_transmembrane"/>
</dbReference>
<dbReference type="PANTHER" id="PTHR34857">
    <property type="entry name" value="SLL0384 PROTEIN"/>
    <property type="match status" value="1"/>
</dbReference>
<sequence length="234" mass="25122">MLTYEPGDSLAHRLDPRTKLFVQFAFVAAAFAHTTPGGLAVLSVVTAGLLLAADTSPIRTLWAYRYVLPFLVVSPVVEGVTLGAPWFVPADAVFPLLASYRVSLILLVSAAYVRTTPVRETRAAIQRTIPGRPGQFLGIGVALVFRFLPVLRDDVRRAREAMAARLGSERRLDERIQVAAAAGLSRAFGRADRLALALRARCLAWNPTLPALAFAPRDLVGAVVGLGLAVSVLL</sequence>
<evidence type="ECO:0000256" key="1">
    <source>
        <dbReference type="ARBA" id="ARBA00004141"/>
    </source>
</evidence>
<organism evidence="7 8">
    <name type="scientific">Salinirubrum litoreum</name>
    <dbReference type="NCBI Taxonomy" id="1126234"/>
    <lineage>
        <taxon>Archaea</taxon>
        <taxon>Methanobacteriati</taxon>
        <taxon>Methanobacteriota</taxon>
        <taxon>Stenosarchaea group</taxon>
        <taxon>Halobacteria</taxon>
        <taxon>Halobacteriales</taxon>
        <taxon>Haloferacaceae</taxon>
        <taxon>Salinirubrum</taxon>
    </lineage>
</organism>
<dbReference type="GO" id="GO:0005886">
    <property type="term" value="C:plasma membrane"/>
    <property type="evidence" value="ECO:0007669"/>
    <property type="project" value="UniProtKB-ARBA"/>
</dbReference>
<proteinExistence type="predicted"/>
<evidence type="ECO:0000256" key="4">
    <source>
        <dbReference type="ARBA" id="ARBA00022989"/>
    </source>
</evidence>